<name>A0A9X2Q5B9_9BACT</name>
<dbReference type="EMBL" id="JANUAE010000015">
    <property type="protein sequence ID" value="MCS3711586.1"/>
    <property type="molecule type" value="Genomic_DNA"/>
</dbReference>
<reference evidence="2" key="1">
    <citation type="submission" date="2022-08" db="EMBL/GenBank/DDBJ databases">
        <title>Genomic Encyclopedia of Type Strains, Phase V (KMG-V): Genome sequencing to study the core and pangenomes of soil and plant-associated prokaryotes.</title>
        <authorList>
            <person name="Whitman W."/>
        </authorList>
    </citation>
    <scope>NUCLEOTIDE SEQUENCE</scope>
    <source>
        <strain evidence="2">SP3049</strain>
    </source>
</reference>
<feature type="compositionally biased region" description="Acidic residues" evidence="1">
    <location>
        <begin position="38"/>
        <end position="56"/>
    </location>
</feature>
<dbReference type="Proteomes" id="UP001155057">
    <property type="component" value="Unassembled WGS sequence"/>
</dbReference>
<accession>A0A9X2Q5B9</accession>
<dbReference type="RefSeq" id="WP_259124428.1">
    <property type="nucleotide sequence ID" value="NZ_JANUAE010000015.1"/>
</dbReference>
<gene>
    <name evidence="2" type="ORF">GGP61_003219</name>
</gene>
<protein>
    <submittedName>
        <fullName evidence="2">Uncharacterized protein</fullName>
    </submittedName>
</protein>
<evidence type="ECO:0000313" key="2">
    <source>
        <dbReference type="EMBL" id="MCS3711586.1"/>
    </source>
</evidence>
<dbReference type="AlphaFoldDB" id="A0A9X2Q5B9"/>
<evidence type="ECO:0000313" key="3">
    <source>
        <dbReference type="Proteomes" id="UP001155057"/>
    </source>
</evidence>
<proteinExistence type="predicted"/>
<sequence>MQNIFPANTTHDPVFDSAREFAKWFRVEEKRVRREASADQDLENFSEGDTVPEGDVELTPGT</sequence>
<feature type="region of interest" description="Disordered" evidence="1">
    <location>
        <begin position="33"/>
        <end position="62"/>
    </location>
</feature>
<evidence type="ECO:0000256" key="1">
    <source>
        <dbReference type="SAM" id="MobiDB-lite"/>
    </source>
</evidence>
<organism evidence="2 3">
    <name type="scientific">Salinibacter ruber</name>
    <dbReference type="NCBI Taxonomy" id="146919"/>
    <lineage>
        <taxon>Bacteria</taxon>
        <taxon>Pseudomonadati</taxon>
        <taxon>Rhodothermota</taxon>
        <taxon>Rhodothermia</taxon>
        <taxon>Rhodothermales</taxon>
        <taxon>Salinibacteraceae</taxon>
        <taxon>Salinibacter</taxon>
    </lineage>
</organism>
<comment type="caution">
    <text evidence="2">The sequence shown here is derived from an EMBL/GenBank/DDBJ whole genome shotgun (WGS) entry which is preliminary data.</text>
</comment>